<keyword evidence="9" id="KW-1185">Reference proteome</keyword>
<dbReference type="Pfam" id="PF04616">
    <property type="entry name" value="Glyco_hydro_43"/>
    <property type="match status" value="1"/>
</dbReference>
<evidence type="ECO:0000256" key="6">
    <source>
        <dbReference type="SAM" id="SignalP"/>
    </source>
</evidence>
<dbReference type="InterPro" id="IPR006710">
    <property type="entry name" value="Glyco_hydro_43"/>
</dbReference>
<evidence type="ECO:0000256" key="5">
    <source>
        <dbReference type="RuleBase" id="RU361187"/>
    </source>
</evidence>
<dbReference type="SUPFAM" id="SSF49899">
    <property type="entry name" value="Concanavalin A-like lectins/glucanases"/>
    <property type="match status" value="1"/>
</dbReference>
<dbReference type="Pfam" id="PF17851">
    <property type="entry name" value="GH43_C2"/>
    <property type="match status" value="1"/>
</dbReference>
<dbReference type="InterPro" id="IPR013320">
    <property type="entry name" value="ConA-like_dom_sf"/>
</dbReference>
<proteinExistence type="inferred from homology"/>
<feature type="domain" description="Beta-xylosidase C-terminal Concanavalin A-like" evidence="7">
    <location>
        <begin position="343"/>
        <end position="551"/>
    </location>
</feature>
<dbReference type="InterPro" id="IPR051795">
    <property type="entry name" value="Glycosyl_Hydrlase_43"/>
</dbReference>
<sequence>MRLTILPTLCCTLALAGITRASTSTTTYHNPLLPGWHSDPSCVYAVDHDAFFCVTSTFIAFPGLPLYTSKDLQNWELASNIFSRASQIPDLADTEGQQGGIYAPTLRYRDGVFYLIVSNLGPQINGLVFTSTDPYNDDAWSEPLVFPVYGIDPDIFWDDDGEVYVSSADNNMIHHYSLDLRSGEIGPVSYLWNGTGGAYPEGPHLYKKDGYYYLLIAEGGTETNHSATMARSKSRTGPWEPCPHNPVLSNRNTAEYFQTVGHADLFQDSEGNWWGVALSTRSGPEWKNYPMGRETVLVPATWEKGEWPVLSPVRGVMRGPLPPKYPVKNAIEKPDHLTFPPGSEIPKHLMYWRLPDASSYAVSPKGHPNTLRLTPSTYGPSYNASSVTDPITLVARRQTDTLFSFSVDLEFAARSANVEAGISVFLTQDQHIDLSIANVVRHKKTSRVIQLKTTGRGNYDGPLSNITREFPSKWTGNKIKLTVEALDDETYQFSASLSSRPARPIYLGSVESRVVSGGTGAFTGTLLGVYASRGGHSTTSLPETKRDFAYFSNWRYKGLGQKIDHDLIVPSY</sequence>
<dbReference type="Proteomes" id="UP001610334">
    <property type="component" value="Unassembled WGS sequence"/>
</dbReference>
<dbReference type="PANTHER" id="PTHR42812">
    <property type="entry name" value="BETA-XYLOSIDASE"/>
    <property type="match status" value="1"/>
</dbReference>
<dbReference type="InterPro" id="IPR041542">
    <property type="entry name" value="GH43_C2"/>
</dbReference>
<comment type="caution">
    <text evidence="8">The sequence shown here is derived from an EMBL/GenBank/DDBJ whole genome shotgun (WGS) entry which is preliminary data.</text>
</comment>
<evidence type="ECO:0000256" key="3">
    <source>
        <dbReference type="ARBA" id="ARBA00022801"/>
    </source>
</evidence>
<comment type="similarity">
    <text evidence="1 5">Belongs to the glycosyl hydrolase 43 family.</text>
</comment>
<name>A0ABR4HFR0_9EURO</name>
<reference evidence="8 9" key="1">
    <citation type="submission" date="2024-07" db="EMBL/GenBank/DDBJ databases">
        <title>Section-level genome sequencing and comparative genomics of Aspergillus sections Usti and Cavernicolus.</title>
        <authorList>
            <consortium name="Lawrence Berkeley National Laboratory"/>
            <person name="Nybo J.L."/>
            <person name="Vesth T.C."/>
            <person name="Theobald S."/>
            <person name="Frisvad J.C."/>
            <person name="Larsen T.O."/>
            <person name="Kjaerboelling I."/>
            <person name="Rothschild-Mancinelli K."/>
            <person name="Lyhne E.K."/>
            <person name="Kogle M.E."/>
            <person name="Barry K."/>
            <person name="Clum A."/>
            <person name="Na H."/>
            <person name="Ledsgaard L."/>
            <person name="Lin J."/>
            <person name="Lipzen A."/>
            <person name="Kuo A."/>
            <person name="Riley R."/>
            <person name="Mondo S."/>
            <person name="Labutti K."/>
            <person name="Haridas S."/>
            <person name="Pangalinan J."/>
            <person name="Salamov A.A."/>
            <person name="Simmons B.A."/>
            <person name="Magnuson J.K."/>
            <person name="Chen J."/>
            <person name="Drula E."/>
            <person name="Henrissat B."/>
            <person name="Wiebenga A."/>
            <person name="Lubbers R.J."/>
            <person name="Gomes A.C."/>
            <person name="Makela M.R."/>
            <person name="Stajich J."/>
            <person name="Grigoriev I.V."/>
            <person name="Mortensen U.H."/>
            <person name="De Vries R.P."/>
            <person name="Baker S.E."/>
            <person name="Andersen M.R."/>
        </authorList>
    </citation>
    <scope>NUCLEOTIDE SEQUENCE [LARGE SCALE GENOMIC DNA]</scope>
    <source>
        <strain evidence="8 9">CBS 588.65</strain>
    </source>
</reference>
<dbReference type="CDD" id="cd18833">
    <property type="entry name" value="GH43_PcXyl-like"/>
    <property type="match status" value="1"/>
</dbReference>
<dbReference type="Gene3D" id="2.115.10.20">
    <property type="entry name" value="Glycosyl hydrolase domain, family 43"/>
    <property type="match status" value="1"/>
</dbReference>
<evidence type="ECO:0000256" key="2">
    <source>
        <dbReference type="ARBA" id="ARBA00022729"/>
    </source>
</evidence>
<dbReference type="EMBL" id="JBFXLT010000039">
    <property type="protein sequence ID" value="KAL2813597.1"/>
    <property type="molecule type" value="Genomic_DNA"/>
</dbReference>
<evidence type="ECO:0000259" key="7">
    <source>
        <dbReference type="Pfam" id="PF17851"/>
    </source>
</evidence>
<feature type="signal peptide" evidence="6">
    <location>
        <begin position="1"/>
        <end position="21"/>
    </location>
</feature>
<organism evidence="8 9">
    <name type="scientific">Aspergillus granulosus</name>
    <dbReference type="NCBI Taxonomy" id="176169"/>
    <lineage>
        <taxon>Eukaryota</taxon>
        <taxon>Fungi</taxon>
        <taxon>Dikarya</taxon>
        <taxon>Ascomycota</taxon>
        <taxon>Pezizomycotina</taxon>
        <taxon>Eurotiomycetes</taxon>
        <taxon>Eurotiomycetidae</taxon>
        <taxon>Eurotiales</taxon>
        <taxon>Aspergillaceae</taxon>
        <taxon>Aspergillus</taxon>
        <taxon>Aspergillus subgen. Nidulantes</taxon>
    </lineage>
</organism>
<feature type="chain" id="PRO_5046461231" evidence="6">
    <location>
        <begin position="22"/>
        <end position="572"/>
    </location>
</feature>
<keyword evidence="4 5" id="KW-0326">Glycosidase</keyword>
<dbReference type="InterPro" id="IPR023296">
    <property type="entry name" value="Glyco_hydro_beta-prop_sf"/>
</dbReference>
<dbReference type="SUPFAM" id="SSF75005">
    <property type="entry name" value="Arabinanase/levansucrase/invertase"/>
    <property type="match status" value="1"/>
</dbReference>
<dbReference type="PANTHER" id="PTHR42812:SF17">
    <property type="entry name" value="BETA-XYLOSIDASE C-TERMINAL CONCANAVALIN A-LIKE DOMAIN-CONTAINING PROTEIN-RELATED"/>
    <property type="match status" value="1"/>
</dbReference>
<gene>
    <name evidence="8" type="ORF">BJX63DRAFT_421233</name>
</gene>
<dbReference type="GO" id="GO:0016787">
    <property type="term" value="F:hydrolase activity"/>
    <property type="evidence" value="ECO:0007669"/>
    <property type="project" value="UniProtKB-KW"/>
</dbReference>
<evidence type="ECO:0000313" key="9">
    <source>
        <dbReference type="Proteomes" id="UP001610334"/>
    </source>
</evidence>
<evidence type="ECO:0000256" key="4">
    <source>
        <dbReference type="ARBA" id="ARBA00023295"/>
    </source>
</evidence>
<evidence type="ECO:0000256" key="1">
    <source>
        <dbReference type="ARBA" id="ARBA00009865"/>
    </source>
</evidence>
<accession>A0ABR4HFR0</accession>
<evidence type="ECO:0000313" key="8">
    <source>
        <dbReference type="EMBL" id="KAL2813597.1"/>
    </source>
</evidence>
<dbReference type="Gene3D" id="2.60.120.200">
    <property type="match status" value="1"/>
</dbReference>
<keyword evidence="2 6" id="KW-0732">Signal</keyword>
<keyword evidence="3 5" id="KW-0378">Hydrolase</keyword>
<protein>
    <submittedName>
        <fullName evidence="8">Glycosyl hydrolase</fullName>
    </submittedName>
</protein>